<sequence>MCYIELLAPTLQLPQTEYTQHYNDLLAYALAKLDSCAAVEGFYVSSDALASLLSHPPLARQLQQLDLANTIVMVGNKPRAVGTLFHMFQGLQLKQLSIAINTAYPAHHRCLAFSPWRNT</sequence>
<name>A0A699YNU4_HAELA</name>
<accession>A0A699YNU4</accession>
<evidence type="ECO:0000313" key="2">
    <source>
        <dbReference type="Proteomes" id="UP000485058"/>
    </source>
</evidence>
<evidence type="ECO:0000313" key="1">
    <source>
        <dbReference type="EMBL" id="GFH11793.1"/>
    </source>
</evidence>
<protein>
    <submittedName>
        <fullName evidence="1">Uncharacterized protein</fullName>
    </submittedName>
</protein>
<organism evidence="1 2">
    <name type="scientific">Haematococcus lacustris</name>
    <name type="common">Green alga</name>
    <name type="synonym">Haematococcus pluvialis</name>
    <dbReference type="NCBI Taxonomy" id="44745"/>
    <lineage>
        <taxon>Eukaryota</taxon>
        <taxon>Viridiplantae</taxon>
        <taxon>Chlorophyta</taxon>
        <taxon>core chlorophytes</taxon>
        <taxon>Chlorophyceae</taxon>
        <taxon>CS clade</taxon>
        <taxon>Chlamydomonadales</taxon>
        <taxon>Haematococcaceae</taxon>
        <taxon>Haematococcus</taxon>
    </lineage>
</organism>
<dbReference type="Proteomes" id="UP000485058">
    <property type="component" value="Unassembled WGS sequence"/>
</dbReference>
<keyword evidence="2" id="KW-1185">Reference proteome</keyword>
<comment type="caution">
    <text evidence="1">The sequence shown here is derived from an EMBL/GenBank/DDBJ whole genome shotgun (WGS) entry which is preliminary data.</text>
</comment>
<dbReference type="EMBL" id="BLLF01000436">
    <property type="protein sequence ID" value="GFH11793.1"/>
    <property type="molecule type" value="Genomic_DNA"/>
</dbReference>
<gene>
    <name evidence="1" type="ORF">HaLaN_07349</name>
</gene>
<proteinExistence type="predicted"/>
<reference evidence="1 2" key="1">
    <citation type="submission" date="2020-02" db="EMBL/GenBank/DDBJ databases">
        <title>Draft genome sequence of Haematococcus lacustris strain NIES-144.</title>
        <authorList>
            <person name="Morimoto D."/>
            <person name="Nakagawa S."/>
            <person name="Yoshida T."/>
            <person name="Sawayama S."/>
        </authorList>
    </citation>
    <scope>NUCLEOTIDE SEQUENCE [LARGE SCALE GENOMIC DNA]</scope>
    <source>
        <strain evidence="1 2">NIES-144</strain>
    </source>
</reference>
<dbReference type="AlphaFoldDB" id="A0A699YNU4"/>